<gene>
    <name evidence="3" type="ORF">LCGC14_1564090</name>
</gene>
<evidence type="ECO:0000256" key="1">
    <source>
        <dbReference type="SAM" id="MobiDB-lite"/>
    </source>
</evidence>
<sequence length="200" mass="22537">MSDEIKIEPGERRSFSTGAERQASSGKGTPVLVPGDAIMDIAKHFEKGAAVYGARNWEKGIPLSELLNSLERHLQQEKMGSTEEPHARALVWNALVYLATKLRIENGLLPAELNDMPTYQLNPDILFEEDTETIEEVMEINEEHAEEFAEDEPAEDEKRSTYSTRDDGKEFCDSLVCCNRGFPKKESGNYYCPEHPEKGN</sequence>
<organism evidence="3">
    <name type="scientific">marine sediment metagenome</name>
    <dbReference type="NCBI Taxonomy" id="412755"/>
    <lineage>
        <taxon>unclassified sequences</taxon>
        <taxon>metagenomes</taxon>
        <taxon>ecological metagenomes</taxon>
    </lineage>
</organism>
<comment type="caution">
    <text evidence="3">The sequence shown here is derived from an EMBL/GenBank/DDBJ whole genome shotgun (WGS) entry which is preliminary data.</text>
</comment>
<evidence type="ECO:0000313" key="3">
    <source>
        <dbReference type="EMBL" id="KKM39573.1"/>
    </source>
</evidence>
<feature type="compositionally biased region" description="Basic and acidic residues" evidence="1">
    <location>
        <begin position="156"/>
        <end position="167"/>
    </location>
</feature>
<feature type="compositionally biased region" description="Basic and acidic residues" evidence="1">
    <location>
        <begin position="1"/>
        <end position="14"/>
    </location>
</feature>
<protein>
    <recommendedName>
        <fullName evidence="2">dATP/dGTP diphosphohydrolase N-terminal domain-containing protein</fullName>
    </recommendedName>
</protein>
<dbReference type="EMBL" id="LAZR01012113">
    <property type="protein sequence ID" value="KKM39573.1"/>
    <property type="molecule type" value="Genomic_DNA"/>
</dbReference>
<dbReference type="InterPro" id="IPR044038">
    <property type="entry name" value="dATP/dGTP_diPOhydrolase_N"/>
</dbReference>
<accession>A0A0F9L2L7</accession>
<feature type="domain" description="dATP/dGTP diphosphohydrolase N-terminal" evidence="2">
    <location>
        <begin position="18"/>
        <end position="103"/>
    </location>
</feature>
<feature type="region of interest" description="Disordered" evidence="1">
    <location>
        <begin position="144"/>
        <end position="167"/>
    </location>
</feature>
<reference evidence="3" key="1">
    <citation type="journal article" date="2015" name="Nature">
        <title>Complex archaea that bridge the gap between prokaryotes and eukaryotes.</title>
        <authorList>
            <person name="Spang A."/>
            <person name="Saw J.H."/>
            <person name="Jorgensen S.L."/>
            <person name="Zaremba-Niedzwiedzka K."/>
            <person name="Martijn J."/>
            <person name="Lind A.E."/>
            <person name="van Eijk R."/>
            <person name="Schleper C."/>
            <person name="Guy L."/>
            <person name="Ettema T.J."/>
        </authorList>
    </citation>
    <scope>NUCLEOTIDE SEQUENCE</scope>
</reference>
<dbReference type="Pfam" id="PF18909">
    <property type="entry name" value="dGTP_diPhyd_N"/>
    <property type="match status" value="1"/>
</dbReference>
<feature type="compositionally biased region" description="Polar residues" evidence="1">
    <location>
        <begin position="15"/>
        <end position="27"/>
    </location>
</feature>
<evidence type="ECO:0000259" key="2">
    <source>
        <dbReference type="Pfam" id="PF18909"/>
    </source>
</evidence>
<proteinExistence type="predicted"/>
<feature type="region of interest" description="Disordered" evidence="1">
    <location>
        <begin position="1"/>
        <end position="30"/>
    </location>
</feature>
<name>A0A0F9L2L7_9ZZZZ</name>
<dbReference type="AlphaFoldDB" id="A0A0F9L2L7"/>